<accession>A0ABN0CX13</accession>
<organism evidence="4 5">
    <name type="scientific">Streptococcus porcinus str. Jelinkova 176</name>
    <dbReference type="NCBI Taxonomy" id="873448"/>
    <lineage>
        <taxon>Bacteria</taxon>
        <taxon>Bacillati</taxon>
        <taxon>Bacillota</taxon>
        <taxon>Bacilli</taxon>
        <taxon>Lactobacillales</taxon>
        <taxon>Streptococcaceae</taxon>
        <taxon>Streptococcus</taxon>
    </lineage>
</organism>
<dbReference type="Gene3D" id="1.10.530.10">
    <property type="match status" value="1"/>
</dbReference>
<dbReference type="Proteomes" id="UP000005356">
    <property type="component" value="Unassembled WGS sequence"/>
</dbReference>
<evidence type="ECO:0000313" key="5">
    <source>
        <dbReference type="Proteomes" id="UP000005356"/>
    </source>
</evidence>
<dbReference type="InterPro" id="IPR002901">
    <property type="entry name" value="MGlyc_endo_b_GlcNAc-like_dom"/>
</dbReference>
<evidence type="ECO:0000256" key="1">
    <source>
        <dbReference type="ARBA" id="ARBA00010266"/>
    </source>
</evidence>
<dbReference type="EMBL" id="AEUU02000001">
    <property type="protein sequence ID" value="EGJ27819.1"/>
    <property type="molecule type" value="Genomic_DNA"/>
</dbReference>
<gene>
    <name evidence="4" type="ORF">STRPO_0077</name>
</gene>
<comment type="similarity">
    <text evidence="1">Belongs to the glycosyl hydrolase 73 family.</text>
</comment>
<sequence>MTFLSKIKDGCLASWEHGILPSVSAAQAILESGWGKSLLAQYPNHNLFGIKASPDWKGKRVVIPTQEYVDGKFITVAATFRKYDSWEESIKDHALFLSENDWRQSHY</sequence>
<dbReference type="PRINTS" id="PR01002">
    <property type="entry name" value="FLGFLGJ"/>
</dbReference>
<dbReference type="InterPro" id="IPR051056">
    <property type="entry name" value="Glycosyl_Hydrolase_73"/>
</dbReference>
<dbReference type="SMART" id="SM00047">
    <property type="entry name" value="LYZ2"/>
    <property type="match status" value="1"/>
</dbReference>
<dbReference type="RefSeq" id="WP_003085145.1">
    <property type="nucleotide sequence ID" value="NZ_AEUU02000001.1"/>
</dbReference>
<reference evidence="4 5" key="1">
    <citation type="journal article" date="2014" name="Int. J. Syst. Evol. Microbiol.">
        <title>Phylogenomics and the dynamic genome evolution of the genus Streptococcus.</title>
        <authorList>
            <consortium name="The Broad Institute Genome Sequencing Platform"/>
            <person name="Richards V.P."/>
            <person name="Palmer S.R."/>
            <person name="Pavinski Bitar P.D."/>
            <person name="Qin X."/>
            <person name="Weinstock G.M."/>
            <person name="Highlander S.K."/>
            <person name="Town C.D."/>
            <person name="Burne R.A."/>
            <person name="Stanhope M.J."/>
        </authorList>
    </citation>
    <scope>NUCLEOTIDE SEQUENCE [LARGE SCALE GENOMIC DNA]</scope>
    <source>
        <strain evidence="4 5">Jelinkova 176</strain>
    </source>
</reference>
<evidence type="ECO:0000313" key="4">
    <source>
        <dbReference type="EMBL" id="EGJ27819.1"/>
    </source>
</evidence>
<evidence type="ECO:0000259" key="3">
    <source>
        <dbReference type="SMART" id="SM00047"/>
    </source>
</evidence>
<feature type="domain" description="Mannosyl-glycoprotein endo-beta-N-acetylglucosamidase-like" evidence="3">
    <location>
        <begin position="2"/>
        <end position="107"/>
    </location>
</feature>
<proteinExistence type="inferred from homology"/>
<dbReference type="PANTHER" id="PTHR33308:SF9">
    <property type="entry name" value="PEPTIDOGLYCAN HYDROLASE FLGJ"/>
    <property type="match status" value="1"/>
</dbReference>
<protein>
    <submittedName>
        <fullName evidence="4">Mannosyl-glycoprotein endo-beta-N-acetylglucosaminidase</fullName>
    </submittedName>
</protein>
<name>A0ABN0CX13_STRPO</name>
<comment type="caution">
    <text evidence="4">The sequence shown here is derived from an EMBL/GenBank/DDBJ whole genome shotgun (WGS) entry which is preliminary data.</text>
</comment>
<keyword evidence="5" id="KW-1185">Reference proteome</keyword>
<dbReference type="Pfam" id="PF01832">
    <property type="entry name" value="Glucosaminidase"/>
    <property type="match status" value="1"/>
</dbReference>
<dbReference type="PANTHER" id="PTHR33308">
    <property type="entry name" value="PEPTIDOGLYCAN HYDROLASE FLGJ"/>
    <property type="match status" value="1"/>
</dbReference>
<keyword evidence="2" id="KW-0378">Hydrolase</keyword>
<evidence type="ECO:0000256" key="2">
    <source>
        <dbReference type="ARBA" id="ARBA00022801"/>
    </source>
</evidence>